<dbReference type="GO" id="GO:0045835">
    <property type="term" value="P:negative regulation of meiotic nuclear division"/>
    <property type="evidence" value="ECO:0007669"/>
    <property type="project" value="InterPro"/>
</dbReference>
<dbReference type="PROSITE" id="PS51872">
    <property type="entry name" value="ZF_ZBR"/>
    <property type="match status" value="1"/>
</dbReference>
<evidence type="ECO:0000259" key="7">
    <source>
        <dbReference type="PROSITE" id="PS51872"/>
    </source>
</evidence>
<name>A0AAJ7TIK7_PETMA</name>
<dbReference type="GO" id="GO:0008270">
    <property type="term" value="F:zinc ion binding"/>
    <property type="evidence" value="ECO:0007669"/>
    <property type="project" value="UniProtKB-KW"/>
</dbReference>
<dbReference type="CDD" id="cd20348">
    <property type="entry name" value="BRcat_RBR_EMI"/>
    <property type="match status" value="1"/>
</dbReference>
<evidence type="ECO:0000313" key="8">
    <source>
        <dbReference type="Proteomes" id="UP001318040"/>
    </source>
</evidence>
<feature type="compositionally biased region" description="Basic and acidic residues" evidence="6">
    <location>
        <begin position="63"/>
        <end position="75"/>
    </location>
</feature>
<dbReference type="InterPro" id="IPR044064">
    <property type="entry name" value="ZF_ZBR"/>
</dbReference>
<organism evidence="8 9">
    <name type="scientific">Petromyzon marinus</name>
    <name type="common">Sea lamprey</name>
    <dbReference type="NCBI Taxonomy" id="7757"/>
    <lineage>
        <taxon>Eukaryota</taxon>
        <taxon>Metazoa</taxon>
        <taxon>Chordata</taxon>
        <taxon>Craniata</taxon>
        <taxon>Vertebrata</taxon>
        <taxon>Cyclostomata</taxon>
        <taxon>Hyperoartia</taxon>
        <taxon>Petromyzontiformes</taxon>
        <taxon>Petromyzontidae</taxon>
        <taxon>Petromyzon</taxon>
    </lineage>
</organism>
<evidence type="ECO:0000256" key="1">
    <source>
        <dbReference type="ARBA" id="ARBA00004906"/>
    </source>
</evidence>
<dbReference type="Gene3D" id="2.20.25.20">
    <property type="match status" value="1"/>
</dbReference>
<dbReference type="Proteomes" id="UP001318040">
    <property type="component" value="Chromosome 27"/>
</dbReference>
<feature type="region of interest" description="Disordered" evidence="6">
    <location>
        <begin position="164"/>
        <end position="195"/>
    </location>
</feature>
<evidence type="ECO:0000256" key="6">
    <source>
        <dbReference type="SAM" id="MobiDB-lite"/>
    </source>
</evidence>
<evidence type="ECO:0000313" key="9">
    <source>
        <dbReference type="RefSeq" id="XP_032817575.1"/>
    </source>
</evidence>
<dbReference type="RefSeq" id="XP_032817575.1">
    <property type="nucleotide sequence ID" value="XM_032961684.1"/>
</dbReference>
<gene>
    <name evidence="9" type="primary">LOC116946609</name>
</gene>
<feature type="compositionally biased region" description="Acidic residues" evidence="6">
    <location>
        <begin position="86"/>
        <end position="95"/>
    </location>
</feature>
<evidence type="ECO:0000256" key="2">
    <source>
        <dbReference type="ARBA" id="ARBA00022723"/>
    </source>
</evidence>
<reference evidence="9" key="1">
    <citation type="submission" date="2025-08" db="UniProtKB">
        <authorList>
            <consortium name="RefSeq"/>
        </authorList>
    </citation>
    <scope>IDENTIFICATION</scope>
    <source>
        <tissue evidence="9">Sperm</tissue>
    </source>
</reference>
<keyword evidence="5" id="KW-0862">Zinc</keyword>
<feature type="region of interest" description="Disordered" evidence="6">
    <location>
        <begin position="767"/>
        <end position="789"/>
    </location>
</feature>
<feature type="compositionally biased region" description="Basic and acidic residues" evidence="6">
    <location>
        <begin position="173"/>
        <end position="184"/>
    </location>
</feature>
<keyword evidence="8" id="KW-1185">Reference proteome</keyword>
<dbReference type="InterPro" id="IPR047147">
    <property type="entry name" value="FBX5_43"/>
</dbReference>
<comment type="pathway">
    <text evidence="1">Protein modification; protein ubiquitination.</text>
</comment>
<feature type="region of interest" description="Disordered" evidence="6">
    <location>
        <begin position="1"/>
        <end position="95"/>
    </location>
</feature>
<keyword evidence="3" id="KW-0863">Zinc-finger</keyword>
<keyword evidence="4" id="KW-0833">Ubl conjugation pathway</keyword>
<feature type="region of interest" description="Disordered" evidence="6">
    <location>
        <begin position="107"/>
        <end position="148"/>
    </location>
</feature>
<dbReference type="GO" id="GO:0007088">
    <property type="term" value="P:regulation of mitotic nuclear division"/>
    <property type="evidence" value="ECO:0007669"/>
    <property type="project" value="InterPro"/>
</dbReference>
<proteinExistence type="predicted"/>
<sequence length="789" mass="84852">MSSRPEWLAGLAQRAPPRPQPCNSLPALTRGGKREPSVSPRAVMQLPVAKTRRPQRSKAVSRHNRDDGIKSDRTYSDSCSHTDLSGLDEEEEEGFCDDERCALDRAAVHEDSGLGSSVTNDSKVSREAGDEGFDAPGSSVRSCPGSGARVVAWSRTSMDLDDSPFLPAVTSSWKRDEDSGDSAKSRRHTFAAGEHNTLDELLGKKAEAVESGVGKGTECGGAVGTRRLDASGHGALPNASLFSPIMEKRDSGIGLTPNSSILDYDDGDTSGRDCLDGARASTSLSPRFLKTPQPHRRGRERGASSVFRTPVTALTRTFNLDLSSPSGLWCSPSPGGRDAVPGSPVVDDDSSFRCVFSERRCIVTEGGSDADERGLDGSGDDLTPDLWQRSRRLGRLQRLSTIREGGSQSDADDGWANVPVARHVEEAAAAAASGSPSWHRVVNTRSQQRVVAAKDGVAGAARNAAVHTPPPCVSRNATPPPAGMVSANAVLTPALRLQQEVAWRFCQGLQETTPVGASDRASTSVWRHSPAQLNDLMKQALASVPVAVRDSPSLKQLIGRKMGCKFIDIIAALEEKGLKCVLCQLLGYLSAADHDRLRKVSAVWRAVVDRERALRLLPEEETPKSVPMIWHKENVLNSSAGEDVAGTRWHQAVRPVLSAVQCIGVNAATLPRGSPLAPSGQSLATPSPTNRQASSIRAISQHERFMAVGRTLYSDELLRKCPRCQSPARLRCAEDRALCTRESCLYDFCAICWCSWHGARPCSPAQTVRRGPADALPGSKQSKRNLRRL</sequence>
<dbReference type="PANTHER" id="PTHR15493:SF9">
    <property type="entry name" value="GH14043P"/>
    <property type="match status" value="1"/>
</dbReference>
<accession>A0AAJ7TIK7</accession>
<dbReference type="AlphaFoldDB" id="A0AAJ7TIK7"/>
<protein>
    <submittedName>
        <fullName evidence="9">F-box only protein 43-like</fullName>
    </submittedName>
</protein>
<evidence type="ECO:0000256" key="4">
    <source>
        <dbReference type="ARBA" id="ARBA00022786"/>
    </source>
</evidence>
<evidence type="ECO:0000256" key="3">
    <source>
        <dbReference type="ARBA" id="ARBA00022771"/>
    </source>
</evidence>
<feature type="compositionally biased region" description="Basic residues" evidence="6">
    <location>
        <begin position="50"/>
        <end position="62"/>
    </location>
</feature>
<feature type="region of interest" description="Disordered" evidence="6">
    <location>
        <begin position="283"/>
        <end position="303"/>
    </location>
</feature>
<evidence type="ECO:0000256" key="5">
    <source>
        <dbReference type="ARBA" id="ARBA00022833"/>
    </source>
</evidence>
<dbReference type="PANTHER" id="PTHR15493">
    <property type="entry name" value="F-BOX ONLY PROTEIN 5 AND 43"/>
    <property type="match status" value="1"/>
</dbReference>
<feature type="domain" description="ZBR-type" evidence="7">
    <location>
        <begin position="717"/>
        <end position="765"/>
    </location>
</feature>
<dbReference type="KEGG" id="pmrn:116946609"/>
<keyword evidence="2" id="KW-0479">Metal-binding</keyword>
<dbReference type="GO" id="GO:0005634">
    <property type="term" value="C:nucleus"/>
    <property type="evidence" value="ECO:0007669"/>
    <property type="project" value="TreeGrafter"/>
</dbReference>